<dbReference type="GO" id="GO:0006352">
    <property type="term" value="P:DNA-templated transcription initiation"/>
    <property type="evidence" value="ECO:0007669"/>
    <property type="project" value="InterPro"/>
</dbReference>
<dbReference type="CDD" id="cd06171">
    <property type="entry name" value="Sigma70_r4"/>
    <property type="match status" value="1"/>
</dbReference>
<dbReference type="SUPFAM" id="SSF88659">
    <property type="entry name" value="Sigma3 and sigma4 domains of RNA polymerase sigma factors"/>
    <property type="match status" value="1"/>
</dbReference>
<dbReference type="InterPro" id="IPR039425">
    <property type="entry name" value="RNA_pol_sigma-70-like"/>
</dbReference>
<dbReference type="Gene3D" id="1.10.1740.10">
    <property type="match status" value="1"/>
</dbReference>
<dbReference type="InterPro" id="IPR007627">
    <property type="entry name" value="RNA_pol_sigma70_r2"/>
</dbReference>
<gene>
    <name evidence="7" type="ORF">C5689_12135</name>
</gene>
<organism evidence="7 8">
    <name type="scientific">Methylosinus sporium</name>
    <dbReference type="NCBI Taxonomy" id="428"/>
    <lineage>
        <taxon>Bacteria</taxon>
        <taxon>Pseudomonadati</taxon>
        <taxon>Pseudomonadota</taxon>
        <taxon>Alphaproteobacteria</taxon>
        <taxon>Hyphomicrobiales</taxon>
        <taxon>Methylocystaceae</taxon>
        <taxon>Methylosinus</taxon>
    </lineage>
</organism>
<dbReference type="GO" id="GO:0016987">
    <property type="term" value="F:sigma factor activity"/>
    <property type="evidence" value="ECO:0007669"/>
    <property type="project" value="UniProtKB-KW"/>
</dbReference>
<sequence length="166" mass="18866">MVDKTTASFRALFMSNRRALLRYLTRRVGRENAPDLLQETFVRLLTRETAAEIVDPPAYLRRTAGNLAKDFARHRALERKIVDADADSCDAASEEPSAEHLVEDAQRRARLAKAVAALPPRCREIFEMRVGQNMSQRDIAATLGISRKTVEQHFRLAMERCRTAIK</sequence>
<dbReference type="InterPro" id="IPR036388">
    <property type="entry name" value="WH-like_DNA-bd_sf"/>
</dbReference>
<dbReference type="InterPro" id="IPR014284">
    <property type="entry name" value="RNA_pol_sigma-70_dom"/>
</dbReference>
<proteinExistence type="inferred from homology"/>
<evidence type="ECO:0000256" key="2">
    <source>
        <dbReference type="ARBA" id="ARBA00023015"/>
    </source>
</evidence>
<accession>A0A2U1SPU1</accession>
<dbReference type="Pfam" id="PF04542">
    <property type="entry name" value="Sigma70_r2"/>
    <property type="match status" value="1"/>
</dbReference>
<evidence type="ECO:0000313" key="7">
    <source>
        <dbReference type="EMBL" id="PWB93613.1"/>
    </source>
</evidence>
<dbReference type="Proteomes" id="UP000245137">
    <property type="component" value="Unassembled WGS sequence"/>
</dbReference>
<dbReference type="AlphaFoldDB" id="A0A2U1SPU1"/>
<name>A0A2U1SPU1_METSR</name>
<comment type="similarity">
    <text evidence="1">Belongs to the sigma-70 factor family. ECF subfamily.</text>
</comment>
<evidence type="ECO:0000259" key="6">
    <source>
        <dbReference type="Pfam" id="PF08281"/>
    </source>
</evidence>
<protein>
    <submittedName>
        <fullName evidence="7">RNA polymerase subunit sigma-24</fullName>
    </submittedName>
</protein>
<reference evidence="7 8" key="1">
    <citation type="journal article" date="2018" name="Appl. Microbiol. Biotechnol.">
        <title>Co-cultivation of the strictly anaerobic methanogen Methanosarcina barkeri with aerobic methanotrophs in an oxygen-limited membrane bioreactor.</title>
        <authorList>
            <person name="In 't Zandt M.H."/>
            <person name="van den Bosch T.J.M."/>
            <person name="Rijkers R."/>
            <person name="van Kessel M.A.H.J."/>
            <person name="Jetten M.S.M."/>
            <person name="Welte C.U."/>
        </authorList>
    </citation>
    <scope>NUCLEOTIDE SEQUENCE [LARGE SCALE GENOMIC DNA]</scope>
    <source>
        <strain evidence="7 8">DSM 17706</strain>
    </source>
</reference>
<keyword evidence="2" id="KW-0805">Transcription regulation</keyword>
<evidence type="ECO:0000256" key="4">
    <source>
        <dbReference type="ARBA" id="ARBA00023163"/>
    </source>
</evidence>
<dbReference type="RefSeq" id="WP_108917537.1">
    <property type="nucleotide sequence ID" value="NZ_BGJY01000011.1"/>
</dbReference>
<keyword evidence="3" id="KW-0731">Sigma factor</keyword>
<evidence type="ECO:0000256" key="3">
    <source>
        <dbReference type="ARBA" id="ARBA00023082"/>
    </source>
</evidence>
<keyword evidence="8" id="KW-1185">Reference proteome</keyword>
<keyword evidence="4" id="KW-0804">Transcription</keyword>
<dbReference type="PANTHER" id="PTHR43133">
    <property type="entry name" value="RNA POLYMERASE ECF-TYPE SIGMA FACTO"/>
    <property type="match status" value="1"/>
</dbReference>
<dbReference type="GO" id="GO:0003677">
    <property type="term" value="F:DNA binding"/>
    <property type="evidence" value="ECO:0007669"/>
    <property type="project" value="InterPro"/>
</dbReference>
<dbReference type="EMBL" id="PUIV01000018">
    <property type="protein sequence ID" value="PWB93613.1"/>
    <property type="molecule type" value="Genomic_DNA"/>
</dbReference>
<dbReference type="NCBIfam" id="TIGR02937">
    <property type="entry name" value="sigma70-ECF"/>
    <property type="match status" value="1"/>
</dbReference>
<dbReference type="InterPro" id="IPR013324">
    <property type="entry name" value="RNA_pol_sigma_r3/r4-like"/>
</dbReference>
<dbReference type="InterPro" id="IPR013249">
    <property type="entry name" value="RNA_pol_sigma70_r4_t2"/>
</dbReference>
<evidence type="ECO:0000259" key="5">
    <source>
        <dbReference type="Pfam" id="PF04542"/>
    </source>
</evidence>
<evidence type="ECO:0000313" key="8">
    <source>
        <dbReference type="Proteomes" id="UP000245137"/>
    </source>
</evidence>
<feature type="domain" description="RNA polymerase sigma-70 region 2" evidence="5">
    <location>
        <begin position="12"/>
        <end position="76"/>
    </location>
</feature>
<dbReference type="InterPro" id="IPR013325">
    <property type="entry name" value="RNA_pol_sigma_r2"/>
</dbReference>
<evidence type="ECO:0000256" key="1">
    <source>
        <dbReference type="ARBA" id="ARBA00010641"/>
    </source>
</evidence>
<dbReference type="SUPFAM" id="SSF88946">
    <property type="entry name" value="Sigma2 domain of RNA polymerase sigma factors"/>
    <property type="match status" value="1"/>
</dbReference>
<feature type="domain" description="RNA polymerase sigma factor 70 region 4 type 2" evidence="6">
    <location>
        <begin position="109"/>
        <end position="161"/>
    </location>
</feature>
<dbReference type="Pfam" id="PF08281">
    <property type="entry name" value="Sigma70_r4_2"/>
    <property type="match status" value="1"/>
</dbReference>
<dbReference type="OrthoDB" id="9780326at2"/>
<dbReference type="PANTHER" id="PTHR43133:SF63">
    <property type="entry name" value="RNA POLYMERASE SIGMA FACTOR FECI-RELATED"/>
    <property type="match status" value="1"/>
</dbReference>
<comment type="caution">
    <text evidence="7">The sequence shown here is derived from an EMBL/GenBank/DDBJ whole genome shotgun (WGS) entry which is preliminary data.</text>
</comment>
<dbReference type="Gene3D" id="1.10.10.10">
    <property type="entry name" value="Winged helix-like DNA-binding domain superfamily/Winged helix DNA-binding domain"/>
    <property type="match status" value="1"/>
</dbReference>